<sequence length="65" mass="7119">MDLEIIAFWSTLSGSLNHTHGLGAVHGLTPVASIEPPFQGAELPNARSKLNDYELEKSFKNRAQL</sequence>
<dbReference type="AlphaFoldDB" id="I4CCM3"/>
<name>I4CCM3_DESTA</name>
<evidence type="ECO:0000313" key="2">
    <source>
        <dbReference type="Proteomes" id="UP000006055"/>
    </source>
</evidence>
<evidence type="ECO:0000313" key="1">
    <source>
        <dbReference type="EMBL" id="AFM27314.1"/>
    </source>
</evidence>
<dbReference type="EMBL" id="CP003360">
    <property type="protein sequence ID" value="AFM27314.1"/>
    <property type="molecule type" value="Genomic_DNA"/>
</dbReference>
<dbReference type="HOGENOM" id="CLU_2842687_0_0_7"/>
<dbReference type="Proteomes" id="UP000006055">
    <property type="component" value="Chromosome"/>
</dbReference>
<accession>I4CCM3</accession>
<proteinExistence type="predicted"/>
<keyword evidence="2" id="KW-1185">Reference proteome</keyword>
<reference evidence="2" key="1">
    <citation type="submission" date="2012-06" db="EMBL/GenBank/DDBJ databases">
        <title>Complete sequence of chromosome of Desulfomonile tiedjei DSM 6799.</title>
        <authorList>
            <person name="Lucas S."/>
            <person name="Copeland A."/>
            <person name="Lapidus A."/>
            <person name="Glavina del Rio T."/>
            <person name="Dalin E."/>
            <person name="Tice H."/>
            <person name="Bruce D."/>
            <person name="Goodwin L."/>
            <person name="Pitluck S."/>
            <person name="Peters L."/>
            <person name="Ovchinnikova G."/>
            <person name="Zeytun A."/>
            <person name="Lu M."/>
            <person name="Kyrpides N."/>
            <person name="Mavromatis K."/>
            <person name="Ivanova N."/>
            <person name="Brettin T."/>
            <person name="Detter J.C."/>
            <person name="Han C."/>
            <person name="Larimer F."/>
            <person name="Land M."/>
            <person name="Hauser L."/>
            <person name="Markowitz V."/>
            <person name="Cheng J.-F."/>
            <person name="Hugenholtz P."/>
            <person name="Woyke T."/>
            <person name="Wu D."/>
            <person name="Spring S."/>
            <person name="Schroeder M."/>
            <person name="Brambilla E."/>
            <person name="Klenk H.-P."/>
            <person name="Eisen J.A."/>
        </authorList>
    </citation>
    <scope>NUCLEOTIDE SEQUENCE [LARGE SCALE GENOMIC DNA]</scope>
    <source>
        <strain evidence="2">ATCC 49306 / DSM 6799 / DCB-1</strain>
    </source>
</reference>
<protein>
    <submittedName>
        <fullName evidence="1">Uncharacterized protein</fullName>
    </submittedName>
</protein>
<organism evidence="1 2">
    <name type="scientific">Desulfomonile tiedjei (strain ATCC 49306 / DSM 6799 / DCB-1)</name>
    <dbReference type="NCBI Taxonomy" id="706587"/>
    <lineage>
        <taxon>Bacteria</taxon>
        <taxon>Pseudomonadati</taxon>
        <taxon>Thermodesulfobacteriota</taxon>
        <taxon>Desulfomonilia</taxon>
        <taxon>Desulfomonilales</taxon>
        <taxon>Desulfomonilaceae</taxon>
        <taxon>Desulfomonile</taxon>
    </lineage>
</organism>
<gene>
    <name evidence="1" type="ordered locus">Desti_4693</name>
</gene>
<dbReference type="KEGG" id="dti:Desti_4693"/>